<dbReference type="SUPFAM" id="SSF49899">
    <property type="entry name" value="Concanavalin A-like lectins/glucanases"/>
    <property type="match status" value="1"/>
</dbReference>
<evidence type="ECO:0000259" key="3">
    <source>
        <dbReference type="SMART" id="SM00560"/>
    </source>
</evidence>
<dbReference type="Proteomes" id="UP000485484">
    <property type="component" value="Unassembled WGS sequence"/>
</dbReference>
<name>A0A1V5MH03_UNCT6</name>
<accession>A0A1V5MH03</accession>
<dbReference type="EMBL" id="MWAK01000091">
    <property type="protein sequence ID" value="OPZ92514.1"/>
    <property type="molecule type" value="Genomic_DNA"/>
</dbReference>
<evidence type="ECO:0000256" key="1">
    <source>
        <dbReference type="ARBA" id="ARBA00022729"/>
    </source>
</evidence>
<dbReference type="SMART" id="SM00560">
    <property type="entry name" value="LamGL"/>
    <property type="match status" value="1"/>
</dbReference>
<dbReference type="InterPro" id="IPR013320">
    <property type="entry name" value="ConA-like_dom_sf"/>
</dbReference>
<gene>
    <name evidence="4" type="ORF">BWY73_00769</name>
</gene>
<evidence type="ECO:0000313" key="4">
    <source>
        <dbReference type="EMBL" id="OPZ92514.1"/>
    </source>
</evidence>
<dbReference type="InterPro" id="IPR006558">
    <property type="entry name" value="LamG-like"/>
</dbReference>
<evidence type="ECO:0000256" key="2">
    <source>
        <dbReference type="ARBA" id="ARBA00023157"/>
    </source>
</evidence>
<organism evidence="4">
    <name type="scientific">candidate division TA06 bacterium ADurb.Bin417</name>
    <dbReference type="NCBI Taxonomy" id="1852828"/>
    <lineage>
        <taxon>Bacteria</taxon>
        <taxon>Bacteria division TA06</taxon>
    </lineage>
</organism>
<sequence length="140" mass="14592">MGSGLAESRELTAAAWINPASSKSMRILEKPGNEFIFDILAGKLRLISTAGTFGGTAAVPAGRWSHVAVTIAPGTLRLFLNGEPCGEARSGRPLTLSAGPLLIGTTPDGRYSFNGSLADLRLYNRALTPAEISTLHAGGR</sequence>
<proteinExistence type="predicted"/>
<keyword evidence="2" id="KW-1015">Disulfide bond</keyword>
<dbReference type="Gene3D" id="2.60.120.200">
    <property type="match status" value="1"/>
</dbReference>
<dbReference type="AlphaFoldDB" id="A0A1V5MH03"/>
<reference evidence="4" key="1">
    <citation type="submission" date="2017-02" db="EMBL/GenBank/DDBJ databases">
        <title>Delving into the versatile metabolic prowess of the omnipresent phylum Bacteroidetes.</title>
        <authorList>
            <person name="Nobu M.K."/>
            <person name="Mei R."/>
            <person name="Narihiro T."/>
            <person name="Kuroda K."/>
            <person name="Liu W.-T."/>
        </authorList>
    </citation>
    <scope>NUCLEOTIDE SEQUENCE</scope>
    <source>
        <strain evidence="4">ADurb.Bin417</strain>
    </source>
</reference>
<keyword evidence="1" id="KW-0732">Signal</keyword>
<protein>
    <recommendedName>
        <fullName evidence="3">LamG-like jellyroll fold domain-containing protein</fullName>
    </recommendedName>
</protein>
<comment type="caution">
    <text evidence="4">The sequence shown here is derived from an EMBL/GenBank/DDBJ whole genome shotgun (WGS) entry which is preliminary data.</text>
</comment>
<feature type="domain" description="LamG-like jellyroll fold" evidence="3">
    <location>
        <begin position="9"/>
        <end position="130"/>
    </location>
</feature>
<dbReference type="Pfam" id="PF13385">
    <property type="entry name" value="Laminin_G_3"/>
    <property type="match status" value="1"/>
</dbReference>